<evidence type="ECO:0008006" key="3">
    <source>
        <dbReference type="Google" id="ProtNLM"/>
    </source>
</evidence>
<sequence length="322" mass="37105">MSSLLGSIFGTLSSLFGNFPNNSDHLVNEPLAGQIQDRRNITLSYEYDTDPISFTRWYSASRGLFYREQSQSNEVEFFDGITHWIGSKKDFSVLSQKWFFIQVDKYESLEEASKRYLDESISISHKSHGLIDMRKTGTYAATSLRLFQDVTNGPIRSTRLSTEEEFWILKASTGSIIWAEPYEGDAKQYDINEFYPSVLLQKEAQWPIKSGMFETLTFLNKKLAYGIYRVNIEGLPKKSEKQCTQLFHYNQEEFYTHYGIEIARKIGLEIKLINVSLNAYIFSQENLMDGKLLFEDWAKKLVSIKREKGTAGKAAKEILVSL</sequence>
<dbReference type="VEuPathDB" id="FungiDB:FUN_011144"/>
<name>A0A2N1MGP7_9GLOM</name>
<proteinExistence type="predicted"/>
<comment type="caution">
    <text evidence="1">The sequence shown here is derived from an EMBL/GenBank/DDBJ whole genome shotgun (WGS) entry which is preliminary data.</text>
</comment>
<dbReference type="VEuPathDB" id="FungiDB:RhiirA1_391764"/>
<reference evidence="1 2" key="1">
    <citation type="submission" date="2016-04" db="EMBL/GenBank/DDBJ databases">
        <title>Genome analyses suggest a sexual origin of heterokaryosis in a supposedly ancient asexual fungus.</title>
        <authorList>
            <person name="Ropars J."/>
            <person name="Sedzielewska K."/>
            <person name="Noel J."/>
            <person name="Charron P."/>
            <person name="Farinelli L."/>
            <person name="Marton T."/>
            <person name="Kruger M."/>
            <person name="Pelin A."/>
            <person name="Brachmann A."/>
            <person name="Corradi N."/>
        </authorList>
    </citation>
    <scope>NUCLEOTIDE SEQUENCE [LARGE SCALE GENOMIC DNA]</scope>
    <source>
        <strain evidence="1 2">C2</strain>
    </source>
</reference>
<dbReference type="VEuPathDB" id="FungiDB:RhiirFUN_024552"/>
<evidence type="ECO:0000313" key="1">
    <source>
        <dbReference type="EMBL" id="PKK60794.1"/>
    </source>
</evidence>
<gene>
    <name evidence="1" type="ORF">RhiirC2_792807</name>
</gene>
<dbReference type="EMBL" id="LLXL01002459">
    <property type="protein sequence ID" value="PKK60794.1"/>
    <property type="molecule type" value="Genomic_DNA"/>
</dbReference>
<evidence type="ECO:0000313" key="2">
    <source>
        <dbReference type="Proteomes" id="UP000233469"/>
    </source>
</evidence>
<protein>
    <recommendedName>
        <fullName evidence="3">DNA-directed DNA polymerase</fullName>
    </recommendedName>
</protein>
<dbReference type="AlphaFoldDB" id="A0A2N1MGP7"/>
<dbReference type="Proteomes" id="UP000233469">
    <property type="component" value="Unassembled WGS sequence"/>
</dbReference>
<dbReference type="OrthoDB" id="549243at2759"/>
<reference evidence="1 2" key="2">
    <citation type="submission" date="2017-10" db="EMBL/GenBank/DDBJ databases">
        <title>Extensive intraspecific genome diversity in a model arbuscular mycorrhizal fungus.</title>
        <authorList>
            <person name="Chen E.C.H."/>
            <person name="Morin E."/>
            <person name="Baudet D."/>
            <person name="Noel J."/>
            <person name="Ndikumana S."/>
            <person name="Charron P."/>
            <person name="St-Onge C."/>
            <person name="Giorgi J."/>
            <person name="Grigoriev I.V."/>
            <person name="Roux C."/>
            <person name="Martin F.M."/>
            <person name="Corradi N."/>
        </authorList>
    </citation>
    <scope>NUCLEOTIDE SEQUENCE [LARGE SCALE GENOMIC DNA]</scope>
    <source>
        <strain evidence="1 2">C2</strain>
    </source>
</reference>
<accession>A0A2N1MGP7</accession>
<organism evidence="1 2">
    <name type="scientific">Rhizophagus irregularis</name>
    <dbReference type="NCBI Taxonomy" id="588596"/>
    <lineage>
        <taxon>Eukaryota</taxon>
        <taxon>Fungi</taxon>
        <taxon>Fungi incertae sedis</taxon>
        <taxon>Mucoromycota</taxon>
        <taxon>Glomeromycotina</taxon>
        <taxon>Glomeromycetes</taxon>
        <taxon>Glomerales</taxon>
        <taxon>Glomeraceae</taxon>
        <taxon>Rhizophagus</taxon>
    </lineage>
</organism>